<reference evidence="2" key="1">
    <citation type="submission" date="2020-10" db="EMBL/GenBank/DDBJ databases">
        <authorList>
            <person name="Gilroy R."/>
        </authorList>
    </citation>
    <scope>NUCLEOTIDE SEQUENCE</scope>
    <source>
        <strain evidence="2">ChiSjej6B24-2974</strain>
    </source>
</reference>
<dbReference type="EMBL" id="DVFZ01000008">
    <property type="protein sequence ID" value="HIQ81580.1"/>
    <property type="molecule type" value="Genomic_DNA"/>
</dbReference>
<evidence type="ECO:0000256" key="1">
    <source>
        <dbReference type="SAM" id="SignalP"/>
    </source>
</evidence>
<keyword evidence="1" id="KW-0732">Signal</keyword>
<comment type="caution">
    <text evidence="2">The sequence shown here is derived from an EMBL/GenBank/DDBJ whole genome shotgun (WGS) entry which is preliminary data.</text>
</comment>
<proteinExistence type="predicted"/>
<feature type="chain" id="PRO_5038757072" description="Lipoprotein" evidence="1">
    <location>
        <begin position="21"/>
        <end position="235"/>
    </location>
</feature>
<feature type="signal peptide" evidence="1">
    <location>
        <begin position="1"/>
        <end position="20"/>
    </location>
</feature>
<dbReference type="Proteomes" id="UP000824260">
    <property type="component" value="Unassembled WGS sequence"/>
</dbReference>
<reference evidence="2" key="2">
    <citation type="journal article" date="2021" name="PeerJ">
        <title>Extensive microbial diversity within the chicken gut microbiome revealed by metagenomics and culture.</title>
        <authorList>
            <person name="Gilroy R."/>
            <person name="Ravi A."/>
            <person name="Getino M."/>
            <person name="Pursley I."/>
            <person name="Horton D.L."/>
            <person name="Alikhan N.F."/>
            <person name="Baker D."/>
            <person name="Gharbi K."/>
            <person name="Hall N."/>
            <person name="Watson M."/>
            <person name="Adriaenssens E.M."/>
            <person name="Foster-Nyarko E."/>
            <person name="Jarju S."/>
            <person name="Secka A."/>
            <person name="Antonio M."/>
            <person name="Oren A."/>
            <person name="Chaudhuri R.R."/>
            <person name="La Ragione R."/>
            <person name="Hildebrand F."/>
            <person name="Pallen M.J."/>
        </authorList>
    </citation>
    <scope>NUCLEOTIDE SEQUENCE</scope>
    <source>
        <strain evidence="2">ChiSjej6B24-2974</strain>
    </source>
</reference>
<evidence type="ECO:0000313" key="3">
    <source>
        <dbReference type="Proteomes" id="UP000824260"/>
    </source>
</evidence>
<dbReference type="AlphaFoldDB" id="A0A9D0ZJL1"/>
<accession>A0A9D0ZJL1</accession>
<evidence type="ECO:0000313" key="2">
    <source>
        <dbReference type="EMBL" id="HIQ81580.1"/>
    </source>
</evidence>
<gene>
    <name evidence="2" type="ORF">IAA52_00575</name>
</gene>
<evidence type="ECO:0008006" key="4">
    <source>
        <dbReference type="Google" id="ProtNLM"/>
    </source>
</evidence>
<sequence>MKKLIALFAALALMAGFACAEDLQVQIIGGEDVPQATLDLDDMQLGQTYEIDGYARIMPVSFEYKDIFPQYSAGNAGNNEYRNRRDHENVTGKVCYSNSYYVPYYYEIYWQNSGTNADFAWLLMDVTNMQKEPTSFMQETSVKVVFDEEYEYAGWVRQFNYDYDSTREIEGEEGVETYGSFIRAALDPADEQPIDMVYTGHYVFGCTLPTAVVNGSEPLSMVIDLGGNELTYNIR</sequence>
<organism evidence="2 3">
    <name type="scientific">Candidatus Pullichristensenella stercorigallinarum</name>
    <dbReference type="NCBI Taxonomy" id="2840909"/>
    <lineage>
        <taxon>Bacteria</taxon>
        <taxon>Bacillati</taxon>
        <taxon>Bacillota</taxon>
        <taxon>Clostridia</taxon>
        <taxon>Candidatus Pullichristensenella</taxon>
    </lineage>
</organism>
<dbReference type="PROSITE" id="PS51257">
    <property type="entry name" value="PROKAR_LIPOPROTEIN"/>
    <property type="match status" value="1"/>
</dbReference>
<name>A0A9D0ZJL1_9FIRM</name>
<protein>
    <recommendedName>
        <fullName evidence="4">Lipoprotein</fullName>
    </recommendedName>
</protein>